<evidence type="ECO:0000256" key="4">
    <source>
        <dbReference type="SAM" id="Phobius"/>
    </source>
</evidence>
<feature type="transmembrane region" description="Helical" evidence="4">
    <location>
        <begin position="384"/>
        <end position="405"/>
    </location>
</feature>
<feature type="domain" description="Glycosyltransferase 2-like" evidence="5">
    <location>
        <begin position="59"/>
        <end position="202"/>
    </location>
</feature>
<dbReference type="CDD" id="cd06423">
    <property type="entry name" value="CESA_like"/>
    <property type="match status" value="1"/>
</dbReference>
<keyword evidence="3 6" id="KW-0808">Transferase</keyword>
<dbReference type="PANTHER" id="PTHR43630">
    <property type="entry name" value="POLY-BETA-1,6-N-ACETYL-D-GLUCOSAMINE SYNTHASE"/>
    <property type="match status" value="1"/>
</dbReference>
<dbReference type="InterPro" id="IPR001173">
    <property type="entry name" value="Glyco_trans_2-like"/>
</dbReference>
<gene>
    <name evidence="6" type="ORF">CaldiYA01_20020</name>
</gene>
<dbReference type="SUPFAM" id="SSF53448">
    <property type="entry name" value="Nucleotide-diphospho-sugar transferases"/>
    <property type="match status" value="1"/>
</dbReference>
<comment type="similarity">
    <text evidence="1">Belongs to the glycosyltransferase 2 family.</text>
</comment>
<reference evidence="6 7" key="1">
    <citation type="submission" date="2021-02" db="EMBL/GenBank/DDBJ databases">
        <title>Nitrogen-fixing ability and nitrogen fixation related genes of thermophilic fermentative bacteria in the genus Caldicellulosiruptor.</title>
        <authorList>
            <person name="Chen Y."/>
            <person name="Nishihara A."/>
            <person name="Haruta S."/>
        </authorList>
    </citation>
    <scope>NUCLEOTIDE SEQUENCE [LARGE SCALE GENOMIC DNA]</scope>
    <source>
        <strain evidence="6 7">YA01</strain>
    </source>
</reference>
<dbReference type="Proteomes" id="UP000663623">
    <property type="component" value="Chromosome"/>
</dbReference>
<dbReference type="GO" id="GO:0016740">
    <property type="term" value="F:transferase activity"/>
    <property type="evidence" value="ECO:0007669"/>
    <property type="project" value="UniProtKB-KW"/>
</dbReference>
<evidence type="ECO:0000313" key="7">
    <source>
        <dbReference type="Proteomes" id="UP000663623"/>
    </source>
</evidence>
<keyword evidence="4" id="KW-0472">Membrane</keyword>
<keyword evidence="7" id="KW-1185">Reference proteome</keyword>
<keyword evidence="2" id="KW-0328">Glycosyltransferase</keyword>
<dbReference type="Pfam" id="PF00535">
    <property type="entry name" value="Glycos_transf_2"/>
    <property type="match status" value="1"/>
</dbReference>
<evidence type="ECO:0000313" key="6">
    <source>
        <dbReference type="EMBL" id="BCS82042.1"/>
    </source>
</evidence>
<evidence type="ECO:0000259" key="5">
    <source>
        <dbReference type="Pfam" id="PF00535"/>
    </source>
</evidence>
<keyword evidence="4" id="KW-0812">Transmembrane</keyword>
<dbReference type="Gene3D" id="3.90.550.10">
    <property type="entry name" value="Spore Coat Polysaccharide Biosynthesis Protein SpsA, Chain A"/>
    <property type="match status" value="1"/>
</dbReference>
<keyword evidence="4" id="KW-1133">Transmembrane helix</keyword>
<dbReference type="InterPro" id="IPR029044">
    <property type="entry name" value="Nucleotide-diphossugar_trans"/>
</dbReference>
<name>A0ABN6E921_9FIRM</name>
<proteinExistence type="inferred from homology"/>
<protein>
    <submittedName>
        <fullName evidence="6">Glycosyl transferase family 2</fullName>
    </submittedName>
</protein>
<dbReference type="RefSeq" id="WP_207179269.1">
    <property type="nucleotide sequence ID" value="NZ_AP024480.1"/>
</dbReference>
<feature type="transmembrane region" description="Helical" evidence="4">
    <location>
        <begin position="240"/>
        <end position="257"/>
    </location>
</feature>
<evidence type="ECO:0000256" key="3">
    <source>
        <dbReference type="ARBA" id="ARBA00022679"/>
    </source>
</evidence>
<feature type="transmembrane region" description="Helical" evidence="4">
    <location>
        <begin position="417"/>
        <end position="434"/>
    </location>
</feature>
<organism evidence="6 7">
    <name type="scientific">Caldicellulosiruptor diazotrophicus</name>
    <dbReference type="NCBI Taxonomy" id="2806205"/>
    <lineage>
        <taxon>Bacteria</taxon>
        <taxon>Bacillati</taxon>
        <taxon>Bacillota</taxon>
        <taxon>Bacillota incertae sedis</taxon>
        <taxon>Caldicellulosiruptorales</taxon>
        <taxon>Caldicellulosiruptoraceae</taxon>
        <taxon>Caldicellulosiruptor</taxon>
    </lineage>
</organism>
<feature type="transmembrane region" description="Helical" evidence="4">
    <location>
        <begin position="12"/>
        <end position="35"/>
    </location>
</feature>
<sequence>MHRIIGWFSLFVSYYVLVLNTIYAILILISLFGIINYSRNKIKGRIVEIVSSDFAPPVSLLVPAYNEEKTITKSVKSFLQIEYPEYEVVVINDGSKDRTLDVLKSEFDLYIVDRKFRKILSTKEVKAIYYSKKYSNLIVVDKENGGKADALNAGINVCTYPYICSLDADSILERDSIAKVMQPFFDNPDEVVVTTGIVRIVNGCKLDSFGNIKKLNLPNSSLARFQIIEYLRAFLGARKGLSMLGSLVIASGAFAAFNKNAVIKVGGFSDKTVGEDMEIVVKLRKNSYKEGIMGRVEFVPDPIVWTQCPETLNDLSKQRRRWQRGLCQVIFMHKDVLFNPKYGILGFFAMPYQLMFELLGPFVEMLGYIFIPISYFARIINLEVALFFFAVEIMYGIIISILAVLLGEFSERKYEEWREFGILILFAVLENFGYRQMTVLFRIIGTFEAILRKKGWSKPERKRL</sequence>
<evidence type="ECO:0000256" key="1">
    <source>
        <dbReference type="ARBA" id="ARBA00006739"/>
    </source>
</evidence>
<dbReference type="EMBL" id="AP024480">
    <property type="protein sequence ID" value="BCS82042.1"/>
    <property type="molecule type" value="Genomic_DNA"/>
</dbReference>
<evidence type="ECO:0000256" key="2">
    <source>
        <dbReference type="ARBA" id="ARBA00022676"/>
    </source>
</evidence>
<accession>A0ABN6E921</accession>
<feature type="transmembrane region" description="Helical" evidence="4">
    <location>
        <begin position="358"/>
        <end position="377"/>
    </location>
</feature>
<dbReference type="PANTHER" id="PTHR43630:SF1">
    <property type="entry name" value="POLY-BETA-1,6-N-ACETYL-D-GLUCOSAMINE SYNTHASE"/>
    <property type="match status" value="1"/>
</dbReference>